<protein>
    <submittedName>
        <fullName evidence="2">Uncharacterized protein</fullName>
    </submittedName>
</protein>
<dbReference type="EMBL" id="JABSTV010001250">
    <property type="protein sequence ID" value="KAH7956507.1"/>
    <property type="molecule type" value="Genomic_DNA"/>
</dbReference>
<feature type="compositionally biased region" description="Polar residues" evidence="1">
    <location>
        <begin position="371"/>
        <end position="383"/>
    </location>
</feature>
<reference evidence="2" key="2">
    <citation type="submission" date="2021-09" db="EMBL/GenBank/DDBJ databases">
        <authorList>
            <person name="Jia N."/>
            <person name="Wang J."/>
            <person name="Shi W."/>
            <person name="Du L."/>
            <person name="Sun Y."/>
            <person name="Zhan W."/>
            <person name="Jiang J."/>
            <person name="Wang Q."/>
            <person name="Zhang B."/>
            <person name="Ji P."/>
            <person name="Sakyi L.B."/>
            <person name="Cui X."/>
            <person name="Yuan T."/>
            <person name="Jiang B."/>
            <person name="Yang W."/>
            <person name="Lam T.T.-Y."/>
            <person name="Chang Q."/>
            <person name="Ding S."/>
            <person name="Wang X."/>
            <person name="Zhu J."/>
            <person name="Ruan X."/>
            <person name="Zhao L."/>
            <person name="Wei J."/>
            <person name="Que T."/>
            <person name="Du C."/>
            <person name="Cheng J."/>
            <person name="Dai P."/>
            <person name="Han X."/>
            <person name="Huang E."/>
            <person name="Gao Y."/>
            <person name="Liu J."/>
            <person name="Shao H."/>
            <person name="Ye R."/>
            <person name="Li L."/>
            <person name="Wei W."/>
            <person name="Wang X."/>
            <person name="Wang C."/>
            <person name="Huo Q."/>
            <person name="Li W."/>
            <person name="Guo W."/>
            <person name="Chen H."/>
            <person name="Chen S."/>
            <person name="Zhou L."/>
            <person name="Zhou L."/>
            <person name="Ni X."/>
            <person name="Tian J."/>
            <person name="Zhou Y."/>
            <person name="Sheng Y."/>
            <person name="Liu T."/>
            <person name="Pan Y."/>
            <person name="Xia L."/>
            <person name="Li J."/>
            <person name="Zhao F."/>
            <person name="Cao W."/>
        </authorList>
    </citation>
    <scope>NUCLEOTIDE SEQUENCE</scope>
    <source>
        <strain evidence="2">Rsan-2018</strain>
        <tissue evidence="2">Larvae</tissue>
    </source>
</reference>
<evidence type="ECO:0000313" key="3">
    <source>
        <dbReference type="Proteomes" id="UP000821837"/>
    </source>
</evidence>
<sequence>MQAESDSHESLTVPEASNAKPLMPSHKASELKTRDSTEAGFVLSIPSFDSMETRNECYDVNSLIEFLDDDVKTDYNPMFGALNKAGQSRSYQLQLPCDPMDLEPPLDTLPIEEYVKVPGCGSNGMSQPQQPELDKSGIAEMEVHVTLLAEMGIQSSHRAEQSSKVSLGATGAETSLKVSTSTYKPPSISEVELVESKNSEDTPAGVQKKSCSPETGKCEQVNKVKGAAVTTNKENHKPPSAIAQSEALAKKGKTASKPNRAPHNEMVPPKAPPTKKSAFKVPTREVTSKTEAKLSKSASPLNGTQPRENASISAETKLQASPAHPNPKASSSKTIEAAPKAKTAENSGTGVKAGPRKGAEVNLQAALMRINGTQSKGSTSTAADKNAQAVPANTDETQPKPCNGYVVDSEDSDFESLSNTQDLTFEDTLSSISQSLEMSQEEDSDFASLEGIDGSQSFDMEE</sequence>
<comment type="caution">
    <text evidence="2">The sequence shown here is derived from an EMBL/GenBank/DDBJ whole genome shotgun (WGS) entry which is preliminary data.</text>
</comment>
<feature type="region of interest" description="Disordered" evidence="1">
    <location>
        <begin position="1"/>
        <end position="36"/>
    </location>
</feature>
<dbReference type="Proteomes" id="UP000821837">
    <property type="component" value="Unassembled WGS sequence"/>
</dbReference>
<feature type="compositionally biased region" description="Polar residues" evidence="1">
    <location>
        <begin position="296"/>
        <end position="319"/>
    </location>
</feature>
<name>A0A9D4PWN7_RHISA</name>
<accession>A0A9D4PWN7</accession>
<gene>
    <name evidence="2" type="ORF">HPB52_010148</name>
</gene>
<feature type="compositionally biased region" description="Basic and acidic residues" evidence="1">
    <location>
        <begin position="282"/>
        <end position="294"/>
    </location>
</feature>
<keyword evidence="3" id="KW-1185">Reference proteome</keyword>
<feature type="compositionally biased region" description="Basic and acidic residues" evidence="1">
    <location>
        <begin position="27"/>
        <end position="36"/>
    </location>
</feature>
<feature type="compositionally biased region" description="Polar residues" evidence="1">
    <location>
        <begin position="415"/>
        <end position="438"/>
    </location>
</feature>
<organism evidence="2 3">
    <name type="scientific">Rhipicephalus sanguineus</name>
    <name type="common">Brown dog tick</name>
    <name type="synonym">Ixodes sanguineus</name>
    <dbReference type="NCBI Taxonomy" id="34632"/>
    <lineage>
        <taxon>Eukaryota</taxon>
        <taxon>Metazoa</taxon>
        <taxon>Ecdysozoa</taxon>
        <taxon>Arthropoda</taxon>
        <taxon>Chelicerata</taxon>
        <taxon>Arachnida</taxon>
        <taxon>Acari</taxon>
        <taxon>Parasitiformes</taxon>
        <taxon>Ixodida</taxon>
        <taxon>Ixodoidea</taxon>
        <taxon>Ixodidae</taxon>
        <taxon>Rhipicephalinae</taxon>
        <taxon>Rhipicephalus</taxon>
        <taxon>Rhipicephalus</taxon>
    </lineage>
</organism>
<evidence type="ECO:0000313" key="2">
    <source>
        <dbReference type="EMBL" id="KAH7956507.1"/>
    </source>
</evidence>
<feature type="compositionally biased region" description="Polar residues" evidence="1">
    <location>
        <begin position="175"/>
        <end position="184"/>
    </location>
</feature>
<dbReference type="VEuPathDB" id="VectorBase:RSAN_028611"/>
<evidence type="ECO:0000256" key="1">
    <source>
        <dbReference type="SAM" id="MobiDB-lite"/>
    </source>
</evidence>
<proteinExistence type="predicted"/>
<feature type="region of interest" description="Disordered" evidence="1">
    <location>
        <begin position="175"/>
        <end position="462"/>
    </location>
</feature>
<reference evidence="2" key="1">
    <citation type="journal article" date="2020" name="Cell">
        <title>Large-Scale Comparative Analyses of Tick Genomes Elucidate Their Genetic Diversity and Vector Capacities.</title>
        <authorList>
            <consortium name="Tick Genome and Microbiome Consortium (TIGMIC)"/>
            <person name="Jia N."/>
            <person name="Wang J."/>
            <person name="Shi W."/>
            <person name="Du L."/>
            <person name="Sun Y."/>
            <person name="Zhan W."/>
            <person name="Jiang J.F."/>
            <person name="Wang Q."/>
            <person name="Zhang B."/>
            <person name="Ji P."/>
            <person name="Bell-Sakyi L."/>
            <person name="Cui X.M."/>
            <person name="Yuan T.T."/>
            <person name="Jiang B.G."/>
            <person name="Yang W.F."/>
            <person name="Lam T.T."/>
            <person name="Chang Q.C."/>
            <person name="Ding S.J."/>
            <person name="Wang X.J."/>
            <person name="Zhu J.G."/>
            <person name="Ruan X.D."/>
            <person name="Zhao L."/>
            <person name="Wei J.T."/>
            <person name="Ye R.Z."/>
            <person name="Que T.C."/>
            <person name="Du C.H."/>
            <person name="Zhou Y.H."/>
            <person name="Cheng J.X."/>
            <person name="Dai P.F."/>
            <person name="Guo W.B."/>
            <person name="Han X.H."/>
            <person name="Huang E.J."/>
            <person name="Li L.F."/>
            <person name="Wei W."/>
            <person name="Gao Y.C."/>
            <person name="Liu J.Z."/>
            <person name="Shao H.Z."/>
            <person name="Wang X."/>
            <person name="Wang C.C."/>
            <person name="Yang T.C."/>
            <person name="Huo Q.B."/>
            <person name="Li W."/>
            <person name="Chen H.Y."/>
            <person name="Chen S.E."/>
            <person name="Zhou L.G."/>
            <person name="Ni X.B."/>
            <person name="Tian J.H."/>
            <person name="Sheng Y."/>
            <person name="Liu T."/>
            <person name="Pan Y.S."/>
            <person name="Xia L.Y."/>
            <person name="Li J."/>
            <person name="Zhao F."/>
            <person name="Cao W.C."/>
        </authorList>
    </citation>
    <scope>NUCLEOTIDE SEQUENCE</scope>
    <source>
        <strain evidence="2">Rsan-2018</strain>
    </source>
</reference>
<dbReference type="AlphaFoldDB" id="A0A9D4PWN7"/>